<reference evidence="2" key="1">
    <citation type="submission" date="2018-05" db="EMBL/GenBank/DDBJ databases">
        <authorList>
            <person name="Lanie J.A."/>
            <person name="Ng W.-L."/>
            <person name="Kazmierczak K.M."/>
            <person name="Andrzejewski T.M."/>
            <person name="Davidsen T.M."/>
            <person name="Wayne K.J."/>
            <person name="Tettelin H."/>
            <person name="Glass J.I."/>
            <person name="Rusch D."/>
            <person name="Podicherti R."/>
            <person name="Tsui H.-C.T."/>
            <person name="Winkler M.E."/>
        </authorList>
    </citation>
    <scope>NUCLEOTIDE SEQUENCE</scope>
</reference>
<dbReference type="PROSITE" id="PS00101">
    <property type="entry name" value="HEXAPEP_TRANSFERASES"/>
    <property type="match status" value="1"/>
</dbReference>
<feature type="non-terminal residue" evidence="2">
    <location>
        <position position="396"/>
    </location>
</feature>
<sequence>MSTATLFDSQYESRKLDLLRQAVERLRPEYSDEEVEALCIDRVNPAILSQRSGRGFVNRDILETVLGNLLECVAPGSHNALNPGEQTDDFTSAIGEVADQVYAMVAQSYLAAGIDEDVEDRALAAAYALLWELSSLKGRALWNRFASLKDPAVWDAYLLSACGIEDEALRDLNFAACIDTAIAERDTAQYREFLTRFHCDFVFDYQMQLVMSTYPGWRVLFYHDVAHTLTRSGVFDGAPAELERLPVPLLPRAISELGGRYYQADIHPETRIGDANFLDHPHRGMTTGQTGIIGSGCHLLPCTLGGLSRQLHQRHPEIGDHVFIGTDADLFGPVYIGDNSIIGPSVEIYGYVRTGAHCRVNASVVIGTVKTGDSRPGRIVLGEGVSVGDGTIIENR</sequence>
<evidence type="ECO:0000313" key="2">
    <source>
        <dbReference type="EMBL" id="SVB88826.1"/>
    </source>
</evidence>
<dbReference type="AlphaFoldDB" id="A0A382HNE6"/>
<dbReference type="Gene3D" id="2.160.10.10">
    <property type="entry name" value="Hexapeptide repeat proteins"/>
    <property type="match status" value="1"/>
</dbReference>
<keyword evidence="1" id="KW-0808">Transferase</keyword>
<evidence type="ECO:0008006" key="3">
    <source>
        <dbReference type="Google" id="ProtNLM"/>
    </source>
</evidence>
<proteinExistence type="predicted"/>
<dbReference type="PANTHER" id="PTHR42811">
    <property type="entry name" value="SERINE ACETYLTRANSFERASE"/>
    <property type="match status" value="1"/>
</dbReference>
<organism evidence="2">
    <name type="scientific">marine metagenome</name>
    <dbReference type="NCBI Taxonomy" id="408172"/>
    <lineage>
        <taxon>unclassified sequences</taxon>
        <taxon>metagenomes</taxon>
        <taxon>ecological metagenomes</taxon>
    </lineage>
</organism>
<name>A0A382HNE6_9ZZZZ</name>
<dbReference type="Pfam" id="PF00132">
    <property type="entry name" value="Hexapep"/>
    <property type="match status" value="1"/>
</dbReference>
<dbReference type="GO" id="GO:0016740">
    <property type="term" value="F:transferase activity"/>
    <property type="evidence" value="ECO:0007669"/>
    <property type="project" value="UniProtKB-KW"/>
</dbReference>
<protein>
    <recommendedName>
        <fullName evidence="3">Serine O-acetyltransferase</fullName>
    </recommendedName>
</protein>
<gene>
    <name evidence="2" type="ORF">METZ01_LOCUS241680</name>
</gene>
<accession>A0A382HNE6</accession>
<dbReference type="InterPro" id="IPR001451">
    <property type="entry name" value="Hexapep"/>
</dbReference>
<dbReference type="InterPro" id="IPR011004">
    <property type="entry name" value="Trimer_LpxA-like_sf"/>
</dbReference>
<dbReference type="EMBL" id="UINC01062321">
    <property type="protein sequence ID" value="SVB88826.1"/>
    <property type="molecule type" value="Genomic_DNA"/>
</dbReference>
<dbReference type="SUPFAM" id="SSF51161">
    <property type="entry name" value="Trimeric LpxA-like enzymes"/>
    <property type="match status" value="1"/>
</dbReference>
<dbReference type="InterPro" id="IPR018357">
    <property type="entry name" value="Hexapep_transf_CS"/>
</dbReference>
<evidence type="ECO:0000256" key="1">
    <source>
        <dbReference type="ARBA" id="ARBA00022679"/>
    </source>
</evidence>